<gene>
    <name evidence="2" type="ORF">MDA_GLEAN10018114</name>
</gene>
<dbReference type="AlphaFoldDB" id="L5LGB2"/>
<name>L5LGB2_MYODS</name>
<evidence type="ECO:0008006" key="4">
    <source>
        <dbReference type="Google" id="ProtNLM"/>
    </source>
</evidence>
<dbReference type="Proteomes" id="UP000010556">
    <property type="component" value="Unassembled WGS sequence"/>
</dbReference>
<feature type="signal peptide" evidence="1">
    <location>
        <begin position="1"/>
        <end position="25"/>
    </location>
</feature>
<organism evidence="2 3">
    <name type="scientific">Myotis davidii</name>
    <name type="common">David's myotis</name>
    <dbReference type="NCBI Taxonomy" id="225400"/>
    <lineage>
        <taxon>Eukaryota</taxon>
        <taxon>Metazoa</taxon>
        <taxon>Chordata</taxon>
        <taxon>Craniata</taxon>
        <taxon>Vertebrata</taxon>
        <taxon>Euteleostomi</taxon>
        <taxon>Mammalia</taxon>
        <taxon>Eutheria</taxon>
        <taxon>Laurasiatheria</taxon>
        <taxon>Chiroptera</taxon>
        <taxon>Yangochiroptera</taxon>
        <taxon>Vespertilionidae</taxon>
        <taxon>Myotis</taxon>
    </lineage>
</organism>
<protein>
    <recommendedName>
        <fullName evidence="4">Secreted protein</fullName>
    </recommendedName>
</protein>
<feature type="chain" id="PRO_5003970162" description="Secreted protein" evidence="1">
    <location>
        <begin position="26"/>
        <end position="143"/>
    </location>
</feature>
<sequence>MKPGARFVKLLILLSQSQVFTYLLGTQCMNSCTLKGTVGRECTGHRGRSRPILRAPACPILPRPLVPVYQQPHSSCPDSHALTVLAPLASADSTERLGRRQQQVRVGLAPAVGVSSGSGGVSGYEWRLLALIVPQEQGQVKKP</sequence>
<evidence type="ECO:0000256" key="1">
    <source>
        <dbReference type="SAM" id="SignalP"/>
    </source>
</evidence>
<reference evidence="3" key="1">
    <citation type="journal article" date="2013" name="Science">
        <title>Comparative analysis of bat genomes provides insight into the evolution of flight and immunity.</title>
        <authorList>
            <person name="Zhang G."/>
            <person name="Cowled C."/>
            <person name="Shi Z."/>
            <person name="Huang Z."/>
            <person name="Bishop-Lilly K.A."/>
            <person name="Fang X."/>
            <person name="Wynne J.W."/>
            <person name="Xiong Z."/>
            <person name="Baker M.L."/>
            <person name="Zhao W."/>
            <person name="Tachedjian M."/>
            <person name="Zhu Y."/>
            <person name="Zhou P."/>
            <person name="Jiang X."/>
            <person name="Ng J."/>
            <person name="Yang L."/>
            <person name="Wu L."/>
            <person name="Xiao J."/>
            <person name="Feng Y."/>
            <person name="Chen Y."/>
            <person name="Sun X."/>
            <person name="Zhang Y."/>
            <person name="Marsh G.A."/>
            <person name="Crameri G."/>
            <person name="Broder C.C."/>
            <person name="Frey K.G."/>
            <person name="Wang L.F."/>
            <person name="Wang J."/>
        </authorList>
    </citation>
    <scope>NUCLEOTIDE SEQUENCE [LARGE SCALE GENOMIC DNA]</scope>
</reference>
<proteinExistence type="predicted"/>
<evidence type="ECO:0000313" key="2">
    <source>
        <dbReference type="EMBL" id="ELK25242.1"/>
    </source>
</evidence>
<accession>L5LGB2</accession>
<keyword evidence="3" id="KW-1185">Reference proteome</keyword>
<dbReference type="EMBL" id="KB112118">
    <property type="protein sequence ID" value="ELK25242.1"/>
    <property type="molecule type" value="Genomic_DNA"/>
</dbReference>
<keyword evidence="1" id="KW-0732">Signal</keyword>
<evidence type="ECO:0000313" key="3">
    <source>
        <dbReference type="Proteomes" id="UP000010556"/>
    </source>
</evidence>